<proteinExistence type="predicted"/>
<name>A0A5K3F3I9_MESCO</name>
<protein>
    <submittedName>
        <fullName evidence="1">Transposase</fullName>
    </submittedName>
</protein>
<sequence length="130" mass="15322">MKGFEVTNWDAINVVKDKLQGSIRCAILYMMLYGQLKREANFKKDSYSFMRLASRVFETWKQYCFNIDPVFNRFFKSGLVRLSELVLNTVAEKSPRRAINGKKLYQLVFLISEILNTHIVDEMGKDLYLY</sequence>
<accession>A0A5K3F3I9</accession>
<dbReference type="AlphaFoldDB" id="A0A5K3F3I9"/>
<reference evidence="1" key="1">
    <citation type="submission" date="2019-11" db="UniProtKB">
        <authorList>
            <consortium name="WormBaseParasite"/>
        </authorList>
    </citation>
    <scope>IDENTIFICATION</scope>
</reference>
<evidence type="ECO:0000313" key="1">
    <source>
        <dbReference type="WBParaSite" id="MCU_004630-RA"/>
    </source>
</evidence>
<dbReference type="WBParaSite" id="MCU_004630-RA">
    <property type="protein sequence ID" value="MCU_004630-RA"/>
    <property type="gene ID" value="MCU_004630"/>
</dbReference>
<organism evidence="1">
    <name type="scientific">Mesocestoides corti</name>
    <name type="common">Flatworm</name>
    <dbReference type="NCBI Taxonomy" id="53468"/>
    <lineage>
        <taxon>Eukaryota</taxon>
        <taxon>Metazoa</taxon>
        <taxon>Spiralia</taxon>
        <taxon>Lophotrochozoa</taxon>
        <taxon>Platyhelminthes</taxon>
        <taxon>Cestoda</taxon>
        <taxon>Eucestoda</taxon>
        <taxon>Cyclophyllidea</taxon>
        <taxon>Mesocestoididae</taxon>
        <taxon>Mesocestoides</taxon>
    </lineage>
</organism>